<dbReference type="RefSeq" id="WP_043873062.1">
    <property type="nucleotide sequence ID" value="NZ_CCVW01000001.1"/>
</dbReference>
<keyword evidence="1" id="KW-1133">Transmembrane helix</keyword>
<name>A0A078KQ92_9GAMM</name>
<proteinExistence type="predicted"/>
<accession>A0A078KQ92</accession>
<keyword evidence="3" id="KW-1185">Reference proteome</keyword>
<keyword evidence="1" id="KW-0812">Transmembrane</keyword>
<sequence length="348" mass="37645">MPSLLDILKSGSALGTHEDLASGETVESSLEDLFLQLCNKLDPSFKPTEGSITFAIDSFDESAWGLIEQEDVFAENVFLATGTPHAKICHMRHYSNGEGAHWHALFAQMDEKGELESITITDSRLNAKAQTKQGITAQRDIDTNPFLQTNSSKIQFIPGIEQPPKTSTCWIHALANLASLATCSEVYKRQKSGGTLGQELHSLLLPPVKKEKTGKKAMPPQPNEQSPLLPTIPLVEKKETVITETESPRFSKRATFFKAEDKKPSEPATDSKSYTASLGLLFIGATVTGVATLALTAVITLSLPVSIGLLVTGLLILLVGAALLTKNCLVSNADEEIELDSEESYSFS</sequence>
<dbReference type="OrthoDB" id="5638419at2"/>
<organism evidence="2 3">
    <name type="scientific">Legionella massiliensis</name>
    <dbReference type="NCBI Taxonomy" id="1034943"/>
    <lineage>
        <taxon>Bacteria</taxon>
        <taxon>Pseudomonadati</taxon>
        <taxon>Pseudomonadota</taxon>
        <taxon>Gammaproteobacteria</taxon>
        <taxon>Legionellales</taxon>
        <taxon>Legionellaceae</taxon>
        <taxon>Legionella</taxon>
    </lineage>
</organism>
<evidence type="ECO:0000256" key="1">
    <source>
        <dbReference type="SAM" id="Phobius"/>
    </source>
</evidence>
<dbReference type="EMBL" id="CCSB01000001">
    <property type="protein sequence ID" value="CDZ76545.1"/>
    <property type="molecule type" value="Genomic_DNA"/>
</dbReference>
<feature type="transmembrane region" description="Helical" evidence="1">
    <location>
        <begin position="305"/>
        <end position="324"/>
    </location>
</feature>
<evidence type="ECO:0000313" key="2">
    <source>
        <dbReference type="EMBL" id="CDZ76545.1"/>
    </source>
</evidence>
<gene>
    <name evidence="2" type="ORF">BN59_00819</name>
</gene>
<protein>
    <submittedName>
        <fullName evidence="2">Uncharacterized protein</fullName>
    </submittedName>
</protein>
<dbReference type="eggNOG" id="ENOG5031EXF">
    <property type="taxonomic scope" value="Bacteria"/>
</dbReference>
<dbReference type="Proteomes" id="UP000044071">
    <property type="component" value="Unassembled WGS sequence"/>
</dbReference>
<feature type="transmembrane region" description="Helical" evidence="1">
    <location>
        <begin position="278"/>
        <end position="299"/>
    </location>
</feature>
<dbReference type="AlphaFoldDB" id="A0A078KQ92"/>
<reference evidence="2 3" key="1">
    <citation type="submission" date="2014-06" db="EMBL/GenBank/DDBJ databases">
        <authorList>
            <person name="Urmite Genomes Urmite Genomes"/>
        </authorList>
    </citation>
    <scope>NUCLEOTIDE SEQUENCE [LARGE SCALE GENOMIC DNA]</scope>
</reference>
<keyword evidence="1" id="KW-0472">Membrane</keyword>
<evidence type="ECO:0000313" key="3">
    <source>
        <dbReference type="Proteomes" id="UP000044071"/>
    </source>
</evidence>